<evidence type="ECO:0000256" key="1">
    <source>
        <dbReference type="ARBA" id="ARBA00001964"/>
    </source>
</evidence>
<dbReference type="InterPro" id="IPR029061">
    <property type="entry name" value="THDP-binding"/>
</dbReference>
<sequence>MNPRPRPVRESPLRPAGGRTIPTTPRGAAVSDIRPWHVAALTLADAGCDVVVGLPSDEPGLMDAARSVPGLRVLRVRDQRAGACAVIGHAAVSGRPAVLAVTSGPSFANALTGLLEASSLGAPVVVVTTRVPVLGIGRGGFQHTDQAAMAGPLTKWNVLVEDPRQLTWALRRAVHLAVNGGPGVVLVEIADEVLRGPAPEHRPARPVRRLRCAADSEEVRRAARLLAAARRPVVVAGGGCKPAGAGPALRRLAELLGAPVFTTAAGRGVLDEEHPLACGLVGLYTTPPADGLLAEADAVLAIGSRLEETARMGWDALAETTLVHVDIDPAAFFTALEPEVALLGDAAVVAGQLAAELQADPPAATEAGAARLAEVASVRAQMHTRHLAPAAPDDPDAPDGGGLTAPEALRLLQEAVGRDATLVQENGLHDMWAYHHPVVSVGARARVITPGEQTMVGFGLPAAVGAALADPSRRTVLVCGDGALEMGLAALPTAVEEGLGLTVLVLDNGGYGWPRFVRAEEGAPDTLTRFTAPAHTAAAVRALGGRTARCTSAEDLANALDDAAKTHAEGRVTVLTVPVRDADVPVGVRRVFATTPPAGAAA</sequence>
<comment type="cofactor">
    <cofactor evidence="1">
        <name>thiamine diphosphate</name>
        <dbReference type="ChEBI" id="CHEBI:58937"/>
    </cofactor>
</comment>
<dbReference type="PANTHER" id="PTHR18968:SF13">
    <property type="entry name" value="ACETOLACTATE SYNTHASE CATALYTIC SUBUNIT, MITOCHONDRIAL"/>
    <property type="match status" value="1"/>
</dbReference>
<dbReference type="Gene3D" id="3.40.50.1220">
    <property type="entry name" value="TPP-binding domain"/>
    <property type="match status" value="1"/>
</dbReference>
<dbReference type="Pfam" id="PF02776">
    <property type="entry name" value="TPP_enzyme_N"/>
    <property type="match status" value="1"/>
</dbReference>
<dbReference type="CDD" id="cd07035">
    <property type="entry name" value="TPP_PYR_POX_like"/>
    <property type="match status" value="1"/>
</dbReference>
<dbReference type="Gene3D" id="3.40.50.970">
    <property type="match status" value="2"/>
</dbReference>
<evidence type="ECO:0000259" key="8">
    <source>
        <dbReference type="Pfam" id="PF02776"/>
    </source>
</evidence>
<keyword evidence="3 4" id="KW-0786">Thiamine pyrophosphate</keyword>
<feature type="domain" description="Thiamine pyrophosphate enzyme TPP-binding" evidence="7">
    <location>
        <begin position="427"/>
        <end position="570"/>
    </location>
</feature>
<comment type="similarity">
    <text evidence="2 4">Belongs to the TPP enzyme family.</text>
</comment>
<dbReference type="EMBL" id="CP029254">
    <property type="protein sequence ID" value="AWK10989.1"/>
    <property type="molecule type" value="Genomic_DNA"/>
</dbReference>
<dbReference type="PROSITE" id="PS00187">
    <property type="entry name" value="TPP_ENZYMES"/>
    <property type="match status" value="1"/>
</dbReference>
<dbReference type="InterPro" id="IPR012000">
    <property type="entry name" value="Thiamin_PyroP_enz_cen_dom"/>
</dbReference>
<gene>
    <name evidence="9" type="ORF">DDQ41_21065</name>
</gene>
<keyword evidence="10" id="KW-1185">Reference proteome</keyword>
<dbReference type="InterPro" id="IPR045229">
    <property type="entry name" value="TPP_enz"/>
</dbReference>
<evidence type="ECO:0008006" key="11">
    <source>
        <dbReference type="Google" id="ProtNLM"/>
    </source>
</evidence>
<evidence type="ECO:0000256" key="5">
    <source>
        <dbReference type="SAM" id="MobiDB-lite"/>
    </source>
</evidence>
<accession>A0ABM6VB05</accession>
<dbReference type="Proteomes" id="UP000245051">
    <property type="component" value="Chromosome"/>
</dbReference>
<dbReference type="InterPro" id="IPR029035">
    <property type="entry name" value="DHS-like_NAD/FAD-binding_dom"/>
</dbReference>
<dbReference type="InterPro" id="IPR012001">
    <property type="entry name" value="Thiamin_PyroP_enz_TPP-bd_dom"/>
</dbReference>
<feature type="domain" description="Thiamine pyrophosphate enzyme central" evidence="6">
    <location>
        <begin position="219"/>
        <end position="352"/>
    </location>
</feature>
<dbReference type="CDD" id="cd00568">
    <property type="entry name" value="TPP_enzymes"/>
    <property type="match status" value="1"/>
</dbReference>
<evidence type="ECO:0000256" key="4">
    <source>
        <dbReference type="RuleBase" id="RU362132"/>
    </source>
</evidence>
<dbReference type="Pfam" id="PF00205">
    <property type="entry name" value="TPP_enzyme_M"/>
    <property type="match status" value="1"/>
</dbReference>
<dbReference type="SUPFAM" id="SSF52518">
    <property type="entry name" value="Thiamin diphosphate-binding fold (THDP-binding)"/>
    <property type="match status" value="2"/>
</dbReference>
<evidence type="ECO:0000256" key="3">
    <source>
        <dbReference type="ARBA" id="ARBA00023052"/>
    </source>
</evidence>
<evidence type="ECO:0000259" key="6">
    <source>
        <dbReference type="Pfam" id="PF00205"/>
    </source>
</evidence>
<proteinExistence type="inferred from homology"/>
<reference evidence="9 10" key="1">
    <citation type="submission" date="2018-05" db="EMBL/GenBank/DDBJ databases">
        <title>Complete genome sequence of the Type Strain of Streptomyces spongiicola HNM0071, the producer of staurosporine.</title>
        <authorList>
            <person name="Zhou S."/>
            <person name="Huang X."/>
        </authorList>
    </citation>
    <scope>NUCLEOTIDE SEQUENCE [LARGE SCALE GENOMIC DNA]</scope>
    <source>
        <strain evidence="9 10">HNM0071</strain>
    </source>
</reference>
<dbReference type="InterPro" id="IPR011766">
    <property type="entry name" value="TPP_enzyme_TPP-bd"/>
</dbReference>
<evidence type="ECO:0000313" key="9">
    <source>
        <dbReference type="EMBL" id="AWK10989.1"/>
    </source>
</evidence>
<dbReference type="Pfam" id="PF02775">
    <property type="entry name" value="TPP_enzyme_C"/>
    <property type="match status" value="1"/>
</dbReference>
<evidence type="ECO:0000313" key="10">
    <source>
        <dbReference type="Proteomes" id="UP000245051"/>
    </source>
</evidence>
<dbReference type="PANTHER" id="PTHR18968">
    <property type="entry name" value="THIAMINE PYROPHOSPHATE ENZYMES"/>
    <property type="match status" value="1"/>
</dbReference>
<organism evidence="9 10">
    <name type="scientific">Streptomyces spongiicola</name>
    <dbReference type="NCBI Taxonomy" id="1690221"/>
    <lineage>
        <taxon>Bacteria</taxon>
        <taxon>Bacillati</taxon>
        <taxon>Actinomycetota</taxon>
        <taxon>Actinomycetes</taxon>
        <taxon>Kitasatosporales</taxon>
        <taxon>Streptomycetaceae</taxon>
        <taxon>Streptomyces</taxon>
    </lineage>
</organism>
<evidence type="ECO:0000259" key="7">
    <source>
        <dbReference type="Pfam" id="PF02775"/>
    </source>
</evidence>
<feature type="region of interest" description="Disordered" evidence="5">
    <location>
        <begin position="1"/>
        <end position="27"/>
    </location>
</feature>
<feature type="domain" description="Thiamine pyrophosphate enzyme N-terminal TPP-binding" evidence="8">
    <location>
        <begin position="39"/>
        <end position="149"/>
    </location>
</feature>
<evidence type="ECO:0000256" key="2">
    <source>
        <dbReference type="ARBA" id="ARBA00007812"/>
    </source>
</evidence>
<protein>
    <recommendedName>
        <fullName evidence="11">Acetolactate synthase</fullName>
    </recommendedName>
</protein>
<name>A0ABM6VB05_9ACTN</name>
<dbReference type="SUPFAM" id="SSF52467">
    <property type="entry name" value="DHS-like NAD/FAD-binding domain"/>
    <property type="match status" value="1"/>
</dbReference>
<dbReference type="InterPro" id="IPR000399">
    <property type="entry name" value="TPP-bd_CS"/>
</dbReference>